<evidence type="ECO:0000313" key="3">
    <source>
        <dbReference type="Proteomes" id="UP000320461"/>
    </source>
</evidence>
<sequence>MLLELRLQGVAGTTIAGVLTEVEAHVVDSGEDARTAFGDPVEYARSLELPQSPDQEVDGGPAAVARSAGHVLGAILLLTGALAVGEADPAEVTWGVLLSVLAATLLVGAFLRGSDRVLRMIVTTPWRSARFVALVILGSGAVALTMLPAVLVRAVAFQVHGLVALLAGAFLLGATTAVSLWRARHDEDDRIVSPFDEPAPASRRARWAVELGPVVAVALAAVAMFALGRLS</sequence>
<gene>
    <name evidence="2" type="ORF">CGE01nite_28850</name>
</gene>
<name>A0A4Y3KQH5_9CELL</name>
<organism evidence="2 3">
    <name type="scientific">Cellulomonas gelida</name>
    <dbReference type="NCBI Taxonomy" id="1712"/>
    <lineage>
        <taxon>Bacteria</taxon>
        <taxon>Bacillati</taxon>
        <taxon>Actinomycetota</taxon>
        <taxon>Actinomycetes</taxon>
        <taxon>Micrococcales</taxon>
        <taxon>Cellulomonadaceae</taxon>
        <taxon>Cellulomonas</taxon>
    </lineage>
</organism>
<evidence type="ECO:0000313" key="2">
    <source>
        <dbReference type="EMBL" id="GEA85634.1"/>
    </source>
</evidence>
<dbReference type="Proteomes" id="UP000320461">
    <property type="component" value="Unassembled WGS sequence"/>
</dbReference>
<reference evidence="2 3" key="1">
    <citation type="submission" date="2019-06" db="EMBL/GenBank/DDBJ databases">
        <title>Whole genome shotgun sequence of Cellulomonas gelida NBRC 3748.</title>
        <authorList>
            <person name="Hosoyama A."/>
            <person name="Uohara A."/>
            <person name="Ohji S."/>
            <person name="Ichikawa N."/>
        </authorList>
    </citation>
    <scope>NUCLEOTIDE SEQUENCE [LARGE SCALE GENOMIC DNA]</scope>
    <source>
        <strain evidence="2 3">NBRC 3748</strain>
    </source>
</reference>
<comment type="caution">
    <text evidence="2">The sequence shown here is derived from an EMBL/GenBank/DDBJ whole genome shotgun (WGS) entry which is preliminary data.</text>
</comment>
<feature type="transmembrane region" description="Helical" evidence="1">
    <location>
        <begin position="207"/>
        <end position="227"/>
    </location>
</feature>
<evidence type="ECO:0000256" key="1">
    <source>
        <dbReference type="SAM" id="Phobius"/>
    </source>
</evidence>
<keyword evidence="1" id="KW-1133">Transmembrane helix</keyword>
<dbReference type="EMBL" id="BJLQ01000041">
    <property type="protein sequence ID" value="GEA85634.1"/>
    <property type="molecule type" value="Genomic_DNA"/>
</dbReference>
<protein>
    <submittedName>
        <fullName evidence="2">Uncharacterized protein</fullName>
    </submittedName>
</protein>
<keyword evidence="1" id="KW-0472">Membrane</keyword>
<dbReference type="AlphaFoldDB" id="A0A4Y3KQH5"/>
<feature type="transmembrane region" description="Helical" evidence="1">
    <location>
        <begin position="162"/>
        <end position="181"/>
    </location>
</feature>
<proteinExistence type="predicted"/>
<accession>A0A4Y3KQH5</accession>
<keyword evidence="1" id="KW-0812">Transmembrane</keyword>
<feature type="transmembrane region" description="Helical" evidence="1">
    <location>
        <begin position="131"/>
        <end position="156"/>
    </location>
</feature>
<feature type="transmembrane region" description="Helical" evidence="1">
    <location>
        <begin position="92"/>
        <end position="111"/>
    </location>
</feature>
<keyword evidence="3" id="KW-1185">Reference proteome</keyword>